<comment type="caution">
    <text evidence="1">The sequence shown here is derived from an EMBL/GenBank/DDBJ whole genome shotgun (WGS) entry which is preliminary data.</text>
</comment>
<sequence length="169" mass="19109">MKHQLAFLLILGACENRHLREDKVGFTSDMRAYPDNEKLWRAAGRPIPLTDAVRAAIAELGPDGLDVAVDGTLFPPENDKYESGWGDIIRGACREIDLTIGLGGCGFRYAERTRADRERLAEKLMNGDIPVRYTSRVRGKRRCMLTDRQVRMLAAMACAWNILTVRHRH</sequence>
<dbReference type="Proteomes" id="UP000247476">
    <property type="component" value="Unassembled WGS sequence"/>
</dbReference>
<proteinExistence type="predicted"/>
<dbReference type="AlphaFoldDB" id="A0A2V5JUL2"/>
<protein>
    <submittedName>
        <fullName evidence="1">Uncharacterized protein</fullName>
    </submittedName>
</protein>
<organism evidence="1 2">
    <name type="scientific">Paenibacillus flagellatus</name>
    <dbReference type="NCBI Taxonomy" id="2211139"/>
    <lineage>
        <taxon>Bacteria</taxon>
        <taxon>Bacillati</taxon>
        <taxon>Bacillota</taxon>
        <taxon>Bacilli</taxon>
        <taxon>Bacillales</taxon>
        <taxon>Paenibacillaceae</taxon>
        <taxon>Paenibacillus</taxon>
    </lineage>
</organism>
<accession>A0A2V5JUL2</accession>
<evidence type="ECO:0000313" key="2">
    <source>
        <dbReference type="Proteomes" id="UP000247476"/>
    </source>
</evidence>
<evidence type="ECO:0000313" key="1">
    <source>
        <dbReference type="EMBL" id="PYI50289.1"/>
    </source>
</evidence>
<name>A0A2V5JUL2_9BACL</name>
<dbReference type="EMBL" id="QJVJ01000020">
    <property type="protein sequence ID" value="PYI50289.1"/>
    <property type="molecule type" value="Genomic_DNA"/>
</dbReference>
<reference evidence="1 2" key="1">
    <citation type="submission" date="2018-05" db="EMBL/GenBank/DDBJ databases">
        <title>Paenibacillus flagellatus sp. nov., isolated from selenium mineral soil.</title>
        <authorList>
            <person name="Dai X."/>
        </authorList>
    </citation>
    <scope>NUCLEOTIDE SEQUENCE [LARGE SCALE GENOMIC DNA]</scope>
    <source>
        <strain evidence="1 2">DXL2</strain>
    </source>
</reference>
<dbReference type="RefSeq" id="WP_110843725.1">
    <property type="nucleotide sequence ID" value="NZ_QJVJ01000020.1"/>
</dbReference>
<gene>
    <name evidence="1" type="ORF">DLM86_29910</name>
</gene>
<keyword evidence="2" id="KW-1185">Reference proteome</keyword>